<gene>
    <name evidence="1" type="ORF">M431DRAFT_388533</name>
</gene>
<protein>
    <submittedName>
        <fullName evidence="1">Uncharacterized protein</fullName>
    </submittedName>
</protein>
<proteinExistence type="predicted"/>
<evidence type="ECO:0000313" key="2">
    <source>
        <dbReference type="Proteomes" id="UP000241690"/>
    </source>
</evidence>
<evidence type="ECO:0000313" key="1">
    <source>
        <dbReference type="EMBL" id="PTB56882.1"/>
    </source>
</evidence>
<organism evidence="1 2">
    <name type="scientific">Trichoderma harzianum CBS 226.95</name>
    <dbReference type="NCBI Taxonomy" id="983964"/>
    <lineage>
        <taxon>Eukaryota</taxon>
        <taxon>Fungi</taxon>
        <taxon>Dikarya</taxon>
        <taxon>Ascomycota</taxon>
        <taxon>Pezizomycotina</taxon>
        <taxon>Sordariomycetes</taxon>
        <taxon>Hypocreomycetidae</taxon>
        <taxon>Hypocreales</taxon>
        <taxon>Hypocreaceae</taxon>
        <taxon>Trichoderma</taxon>
    </lineage>
</organism>
<reference evidence="1 2" key="1">
    <citation type="submission" date="2016-07" db="EMBL/GenBank/DDBJ databases">
        <title>Multiple horizontal gene transfer events from other fungi enriched the ability of initially mycotrophic Trichoderma (Ascomycota) to feed on dead plant biomass.</title>
        <authorList>
            <consortium name="DOE Joint Genome Institute"/>
            <person name="Aerts A."/>
            <person name="Atanasova L."/>
            <person name="Chenthamara K."/>
            <person name="Zhang J."/>
            <person name="Grujic M."/>
            <person name="Henrissat B."/>
            <person name="Kuo A."/>
            <person name="Salamov A."/>
            <person name="Lipzen A."/>
            <person name="Labutti K."/>
            <person name="Barry K."/>
            <person name="Miao Y."/>
            <person name="Rahimi M.J."/>
            <person name="Shen Q."/>
            <person name="Grigoriev I.V."/>
            <person name="Kubicek C.P."/>
            <person name="Druzhinina I.S."/>
        </authorList>
    </citation>
    <scope>NUCLEOTIDE SEQUENCE [LARGE SCALE GENOMIC DNA]</scope>
    <source>
        <strain evidence="1 2">CBS 226.95</strain>
    </source>
</reference>
<sequence length="135" mass="14837">MSGAGYSAVHRLGFSFGASPFWALQTRPVSLARAEGPVGAKYAVLGWLPGRWCWLWRACRYSQRRPQVLRTPCAAWQGQCTDRGTQRYLVSADRGRVVDSIHLLLNLHSLTSFSPPACHSDSPLAATHQGLCAAR</sequence>
<dbReference type="GeneID" id="36623336"/>
<dbReference type="Proteomes" id="UP000241690">
    <property type="component" value="Unassembled WGS sequence"/>
</dbReference>
<accession>A0A2T4AIL5</accession>
<dbReference type="EMBL" id="KZ679678">
    <property type="protein sequence ID" value="PTB56882.1"/>
    <property type="molecule type" value="Genomic_DNA"/>
</dbReference>
<keyword evidence="2" id="KW-1185">Reference proteome</keyword>
<name>A0A2T4AIL5_TRIHA</name>
<dbReference type="RefSeq" id="XP_024776559.1">
    <property type="nucleotide sequence ID" value="XM_024914770.1"/>
</dbReference>
<dbReference type="AlphaFoldDB" id="A0A2T4AIL5"/>